<feature type="region of interest" description="Disordered" evidence="2">
    <location>
        <begin position="1"/>
        <end position="57"/>
    </location>
</feature>
<dbReference type="GO" id="GO:0015074">
    <property type="term" value="P:DNA integration"/>
    <property type="evidence" value="ECO:0007669"/>
    <property type="project" value="InterPro"/>
</dbReference>
<name>A0A9P0AI59_BEMTA</name>
<keyword evidence="1" id="KW-0233">DNA recombination</keyword>
<sequence length="706" mass="78294">MWEQPSTSGCSGAPPQSPPPPPSSSPPSPPSSPPLSSPSPPPPSPSPSPSPSPRPSSPPPVLCKICSWWFTAAEYQGHKARCQTEQRLHDNAEFLRKTCRKRDDDTNAGLSDTFAVRLAGRYRDGHCGARADDGSRAKFRDASRLVAAVRQRDPNVGTLEDCVRPENYPSVVAAVQSLSGFDPATRDVRVVGMDRRMRSLLRDACDMRAEEASVSAVIGEEDRRRVEEECARFCRLLATRWLIDIANHAKACELRRWCESPRSLPDDSDVRALFRTAWETLQAYKRRLEAVPSTSNFKGLSEALLAVLTVYNGRRASEVAGAPLRCYLARPSAQEQESALRVVPLLDRAVGVKPAEDDDGHADRRPEFFLAPGTKNSRPVAVIVPNGLGPAIRLVIRSRRLLGIPDPKKGLDLGDGLKRVVPPGMSKSKTNELLFPRPDSDRPFDLPTILRRFRPRLPDARRPELLTTRAFRARLATLAARSSDPRDAAAIRRHLDHSEAVHERAYVSAAPVTSREQLYDIHARPDLRAGTSSEPHRPLAIEPLASRPPTPQPRLSLDEMQRILGFARYAAEETRLAEESRRQERRDRGFHAEHLGESVYRVTYGNRPPEEAATRQEPPVAEDQPERRSPPPCASEASVPTLPFPRVARRWSAEEDEALASLFPGHFRERRLPTLAQVEAAVRAGLGLPGRTASSMKTRIYTLLHS</sequence>
<dbReference type="SUPFAM" id="SSF56349">
    <property type="entry name" value="DNA breaking-rejoining enzymes"/>
    <property type="match status" value="1"/>
</dbReference>
<dbReference type="GO" id="GO:0003677">
    <property type="term" value="F:DNA binding"/>
    <property type="evidence" value="ECO:0007669"/>
    <property type="project" value="InterPro"/>
</dbReference>
<dbReference type="PANTHER" id="PTHR33480:SF4">
    <property type="entry name" value="PX DOMAIN-CONTAINING PROTEIN"/>
    <property type="match status" value="1"/>
</dbReference>
<reference evidence="3" key="1">
    <citation type="submission" date="2021-12" db="EMBL/GenBank/DDBJ databases">
        <authorList>
            <person name="King R."/>
        </authorList>
    </citation>
    <scope>NUCLEOTIDE SEQUENCE</scope>
</reference>
<evidence type="ECO:0000256" key="1">
    <source>
        <dbReference type="ARBA" id="ARBA00023172"/>
    </source>
</evidence>
<gene>
    <name evidence="3" type="ORF">BEMITA_LOCUS13333</name>
</gene>
<feature type="region of interest" description="Disordered" evidence="2">
    <location>
        <begin position="525"/>
        <end position="555"/>
    </location>
</feature>
<dbReference type="InterPro" id="IPR011010">
    <property type="entry name" value="DNA_brk_join_enz"/>
</dbReference>
<protein>
    <submittedName>
        <fullName evidence="3">Uncharacterized protein</fullName>
    </submittedName>
</protein>
<dbReference type="AlphaFoldDB" id="A0A9P0AI59"/>
<dbReference type="PANTHER" id="PTHR33480">
    <property type="entry name" value="SET DOMAIN-CONTAINING PROTEIN-RELATED"/>
    <property type="match status" value="1"/>
</dbReference>
<feature type="compositionally biased region" description="Polar residues" evidence="2">
    <location>
        <begin position="1"/>
        <end position="10"/>
    </location>
</feature>
<organism evidence="3 4">
    <name type="scientific">Bemisia tabaci</name>
    <name type="common">Sweetpotato whitefly</name>
    <name type="synonym">Aleurodes tabaci</name>
    <dbReference type="NCBI Taxonomy" id="7038"/>
    <lineage>
        <taxon>Eukaryota</taxon>
        <taxon>Metazoa</taxon>
        <taxon>Ecdysozoa</taxon>
        <taxon>Arthropoda</taxon>
        <taxon>Hexapoda</taxon>
        <taxon>Insecta</taxon>
        <taxon>Pterygota</taxon>
        <taxon>Neoptera</taxon>
        <taxon>Paraneoptera</taxon>
        <taxon>Hemiptera</taxon>
        <taxon>Sternorrhyncha</taxon>
        <taxon>Aleyrodoidea</taxon>
        <taxon>Aleyrodidae</taxon>
        <taxon>Aleyrodinae</taxon>
        <taxon>Bemisia</taxon>
    </lineage>
</organism>
<feature type="compositionally biased region" description="Pro residues" evidence="2">
    <location>
        <begin position="15"/>
        <end position="57"/>
    </location>
</feature>
<dbReference type="Proteomes" id="UP001152759">
    <property type="component" value="Chromosome 8"/>
</dbReference>
<dbReference type="EMBL" id="OU963869">
    <property type="protein sequence ID" value="CAH0395105.1"/>
    <property type="molecule type" value="Genomic_DNA"/>
</dbReference>
<accession>A0A9P0AI59</accession>
<evidence type="ECO:0000313" key="4">
    <source>
        <dbReference type="Proteomes" id="UP001152759"/>
    </source>
</evidence>
<evidence type="ECO:0000313" key="3">
    <source>
        <dbReference type="EMBL" id="CAH0395105.1"/>
    </source>
</evidence>
<proteinExistence type="predicted"/>
<dbReference type="Gene3D" id="1.10.443.10">
    <property type="entry name" value="Intergrase catalytic core"/>
    <property type="match status" value="1"/>
</dbReference>
<keyword evidence="4" id="KW-1185">Reference proteome</keyword>
<dbReference type="GO" id="GO:0006310">
    <property type="term" value="P:DNA recombination"/>
    <property type="evidence" value="ECO:0007669"/>
    <property type="project" value="UniProtKB-KW"/>
</dbReference>
<evidence type="ECO:0000256" key="2">
    <source>
        <dbReference type="SAM" id="MobiDB-lite"/>
    </source>
</evidence>
<feature type="region of interest" description="Disordered" evidence="2">
    <location>
        <begin position="574"/>
        <end position="641"/>
    </location>
</feature>
<feature type="compositionally biased region" description="Basic and acidic residues" evidence="2">
    <location>
        <begin position="574"/>
        <end position="596"/>
    </location>
</feature>
<dbReference type="InterPro" id="IPR013762">
    <property type="entry name" value="Integrase-like_cat_sf"/>
</dbReference>